<dbReference type="AlphaFoldDB" id="A0A7I7M5X8"/>
<dbReference type="PROSITE" id="PS51318">
    <property type="entry name" value="TAT"/>
    <property type="match status" value="1"/>
</dbReference>
<evidence type="ECO:0008006" key="4">
    <source>
        <dbReference type="Google" id="ProtNLM"/>
    </source>
</evidence>
<evidence type="ECO:0000313" key="2">
    <source>
        <dbReference type="EMBL" id="BBX67605.1"/>
    </source>
</evidence>
<feature type="compositionally biased region" description="Low complexity" evidence="1">
    <location>
        <begin position="107"/>
        <end position="117"/>
    </location>
</feature>
<sequence length="138" mass="13247">MAMSALTDTVSLARRTVLKAADTTTAAAGAVGGAAINGVAGAVKGAASGVRSGLGSGSQSTTAAALTLGAIGAAGLVEWPVLLTVGGAALVVHQLGRRAADGDQALPAPATAPATRSAPRKAAKAARKKPAPRRTSSR</sequence>
<gene>
    <name evidence="2" type="ORF">MPSYJ_10660</name>
</gene>
<feature type="region of interest" description="Disordered" evidence="1">
    <location>
        <begin position="100"/>
        <end position="138"/>
    </location>
</feature>
<organism evidence="2 3">
    <name type="scientific">Mycolicibacterium psychrotolerans</name>
    <dbReference type="NCBI Taxonomy" id="216929"/>
    <lineage>
        <taxon>Bacteria</taxon>
        <taxon>Bacillati</taxon>
        <taxon>Actinomycetota</taxon>
        <taxon>Actinomycetes</taxon>
        <taxon>Mycobacteriales</taxon>
        <taxon>Mycobacteriaceae</taxon>
        <taxon>Mycolicibacterium</taxon>
    </lineage>
</organism>
<dbReference type="Proteomes" id="UP000466514">
    <property type="component" value="Chromosome"/>
</dbReference>
<protein>
    <recommendedName>
        <fullName evidence="4">Transmembrane protein</fullName>
    </recommendedName>
</protein>
<keyword evidence="3" id="KW-1185">Reference proteome</keyword>
<evidence type="ECO:0000313" key="3">
    <source>
        <dbReference type="Proteomes" id="UP000466514"/>
    </source>
</evidence>
<dbReference type="KEGG" id="mpsc:MPSYJ_10660"/>
<evidence type="ECO:0000256" key="1">
    <source>
        <dbReference type="SAM" id="MobiDB-lite"/>
    </source>
</evidence>
<accession>A0A7I7M5X8</accession>
<dbReference type="EMBL" id="AP022574">
    <property type="protein sequence ID" value="BBX67605.1"/>
    <property type="molecule type" value="Genomic_DNA"/>
</dbReference>
<proteinExistence type="predicted"/>
<feature type="compositionally biased region" description="Basic residues" evidence="1">
    <location>
        <begin position="118"/>
        <end position="138"/>
    </location>
</feature>
<name>A0A7I7M5X8_9MYCO</name>
<reference evidence="2 3" key="1">
    <citation type="journal article" date="2019" name="Emerg. Microbes Infect.">
        <title>Comprehensive subspecies identification of 175 nontuberculous mycobacteria species based on 7547 genomic profiles.</title>
        <authorList>
            <person name="Matsumoto Y."/>
            <person name="Kinjo T."/>
            <person name="Motooka D."/>
            <person name="Nabeya D."/>
            <person name="Jung N."/>
            <person name="Uechi K."/>
            <person name="Horii T."/>
            <person name="Iida T."/>
            <person name="Fujita J."/>
            <person name="Nakamura S."/>
        </authorList>
    </citation>
    <scope>NUCLEOTIDE SEQUENCE [LARGE SCALE GENOMIC DNA]</scope>
    <source>
        <strain evidence="2 3">JCM 13323</strain>
    </source>
</reference>
<dbReference type="InterPro" id="IPR006311">
    <property type="entry name" value="TAT_signal"/>
</dbReference>